<protein>
    <submittedName>
        <fullName evidence="2">Uncharacterized protein</fullName>
    </submittedName>
</protein>
<dbReference type="Proteomes" id="UP001420932">
    <property type="component" value="Unassembled WGS sequence"/>
</dbReference>
<organism evidence="2 3">
    <name type="scientific">Stephania yunnanensis</name>
    <dbReference type="NCBI Taxonomy" id="152371"/>
    <lineage>
        <taxon>Eukaryota</taxon>
        <taxon>Viridiplantae</taxon>
        <taxon>Streptophyta</taxon>
        <taxon>Embryophyta</taxon>
        <taxon>Tracheophyta</taxon>
        <taxon>Spermatophyta</taxon>
        <taxon>Magnoliopsida</taxon>
        <taxon>Ranunculales</taxon>
        <taxon>Menispermaceae</taxon>
        <taxon>Menispermoideae</taxon>
        <taxon>Cissampelideae</taxon>
        <taxon>Stephania</taxon>
    </lineage>
</organism>
<dbReference type="AlphaFoldDB" id="A0AAP0EF44"/>
<sequence length="108" mass="12263">MGWYPQRNMLATNEMGNVTNVVGQTGRATNQARLPTDLMIRGISRGTNNRKGSNGAGRGPHLDDVWRRRWSAKCLNQMHERSLWEDATTESDISYEKLEGNDVIQEED</sequence>
<proteinExistence type="predicted"/>
<evidence type="ECO:0000313" key="2">
    <source>
        <dbReference type="EMBL" id="KAK9087684.1"/>
    </source>
</evidence>
<evidence type="ECO:0000256" key="1">
    <source>
        <dbReference type="SAM" id="MobiDB-lite"/>
    </source>
</evidence>
<evidence type="ECO:0000313" key="3">
    <source>
        <dbReference type="Proteomes" id="UP001420932"/>
    </source>
</evidence>
<dbReference type="EMBL" id="JBBNAF010000013">
    <property type="protein sequence ID" value="KAK9087684.1"/>
    <property type="molecule type" value="Genomic_DNA"/>
</dbReference>
<keyword evidence="3" id="KW-1185">Reference proteome</keyword>
<feature type="region of interest" description="Disordered" evidence="1">
    <location>
        <begin position="41"/>
        <end position="62"/>
    </location>
</feature>
<name>A0AAP0EF44_9MAGN</name>
<accession>A0AAP0EF44</accession>
<reference evidence="2 3" key="1">
    <citation type="submission" date="2024-01" db="EMBL/GenBank/DDBJ databases">
        <title>Genome assemblies of Stephania.</title>
        <authorList>
            <person name="Yang L."/>
        </authorList>
    </citation>
    <scope>NUCLEOTIDE SEQUENCE [LARGE SCALE GENOMIC DNA]</scope>
    <source>
        <strain evidence="2">YNDBR</strain>
        <tissue evidence="2">Leaf</tissue>
    </source>
</reference>
<comment type="caution">
    <text evidence="2">The sequence shown here is derived from an EMBL/GenBank/DDBJ whole genome shotgun (WGS) entry which is preliminary data.</text>
</comment>
<gene>
    <name evidence="2" type="ORF">Syun_030078</name>
</gene>